<keyword evidence="3" id="KW-0156">Chromatin regulator</keyword>
<proteinExistence type="inferred from homology"/>
<feature type="domain" description="Enhancer of polycomb-like N-terminal" evidence="10">
    <location>
        <begin position="7"/>
        <end position="148"/>
    </location>
</feature>
<accession>A0A8C7XZE6</accession>
<keyword evidence="6 7" id="KW-0539">Nucleus</keyword>
<dbReference type="InterPro" id="IPR024943">
    <property type="entry name" value="Enhancer_polycomb"/>
</dbReference>
<evidence type="ECO:0000256" key="5">
    <source>
        <dbReference type="ARBA" id="ARBA00023163"/>
    </source>
</evidence>
<sequence length="805" mass="90091">MSKLSFRARALDASKPLPVFRCEDLPDLHEYASINRAVPQMPTGMEKEEESEHHLQRAISAQQVYGEKRDNMVIPVPEAESNITYYDSIYPGDYKMPKQLIHIQPFSLDTEQPDYDLDLEDEVFVNKLKKKMDISYLQFEEMIDRLEKGSGQQLVSLPEAKLLLKEDDELIKEVFDYWSRKRKNSKANSLIPTVKQEKRDGSSTNDPYVAFRRRTEKMQTRKNRKNDEASYEKMLKLRRDLSRAVTILEMIKRREKSKRELLHLTLEIFEKRNVMSDFGGEVMAEVLAERALVRPQIIPLVPLTNQYRHQDHMDLKDYKSKPEKMEIPRQKRKYEKKQKVLPLSSGSSHHSGPVVFNAKDLNQYDFPSSDDEPFSQLHSGSSEAEEENDPDGAYAFRRKAGCQYYAARQDQAGGWPWSGPWEGGLAEDRFRYSLTTLTVPRRCLGMARRRVGRGGRVLLDRAYTDYDNVFHGLDPEMLDLPPPASPPASATSLSPATDKFASTSETNTSVRSSSSPFKDPILLNIKSCRWRHFRPRTLPLHELDEAHPLFRRLSRVLKRPRSASAGGRPCCSFTSNQPTSSFTAEQYQQHQEELALMHKQQLEQAQLQQHANSTSLANMLDQASAQFAASAVVTADQLLALKTKDDLGPGGGVNGVIPPSGVYKGLHLSSTTSPSPATPAPPTTTLTSTLLHPSTTTSAARNNNGTAHPANTTTNATATTQVLLGNNSLRLGVPAGKRIHAPRTLGATMSTSALKLAHAATANCQKPKVATASASPLDMVPRETREQDKPALNSLSENTVAMEVT</sequence>
<evidence type="ECO:0000259" key="10">
    <source>
        <dbReference type="Pfam" id="PF10513"/>
    </source>
</evidence>
<dbReference type="InterPro" id="IPR009607">
    <property type="entry name" value="Enhancer_polycomb_C"/>
</dbReference>
<dbReference type="InterPro" id="IPR019542">
    <property type="entry name" value="Enhancer_polycomb-like_N"/>
</dbReference>
<feature type="region of interest" description="Disordered" evidence="8">
    <location>
        <begin position="367"/>
        <end position="390"/>
    </location>
</feature>
<organism evidence="11 12">
    <name type="scientific">Oryzias sinensis</name>
    <name type="common">Chinese medaka</name>
    <dbReference type="NCBI Taxonomy" id="183150"/>
    <lineage>
        <taxon>Eukaryota</taxon>
        <taxon>Metazoa</taxon>
        <taxon>Chordata</taxon>
        <taxon>Craniata</taxon>
        <taxon>Vertebrata</taxon>
        <taxon>Euteleostomi</taxon>
        <taxon>Actinopterygii</taxon>
        <taxon>Neopterygii</taxon>
        <taxon>Teleostei</taxon>
        <taxon>Neoteleostei</taxon>
        <taxon>Acanthomorphata</taxon>
        <taxon>Ovalentaria</taxon>
        <taxon>Atherinomorphae</taxon>
        <taxon>Beloniformes</taxon>
        <taxon>Adrianichthyidae</taxon>
        <taxon>Oryziinae</taxon>
        <taxon>Oryzias</taxon>
    </lineage>
</organism>
<feature type="compositionally biased region" description="Basic and acidic residues" evidence="8">
    <location>
        <begin position="318"/>
        <end position="329"/>
    </location>
</feature>
<comment type="similarity">
    <text evidence="2 7">Belongs to the enhancer of polycomb family.</text>
</comment>
<comment type="subcellular location">
    <subcellularLocation>
        <location evidence="1 7">Nucleus</location>
    </subcellularLocation>
</comment>
<dbReference type="Pfam" id="PF06752">
    <property type="entry name" value="E_Pc_C"/>
    <property type="match status" value="1"/>
</dbReference>
<dbReference type="AlphaFoldDB" id="A0A8C7XZE6"/>
<reference evidence="11" key="2">
    <citation type="submission" date="2025-09" db="UniProtKB">
        <authorList>
            <consortium name="Ensembl"/>
        </authorList>
    </citation>
    <scope>IDENTIFICATION</scope>
</reference>
<dbReference type="Pfam" id="PF10513">
    <property type="entry name" value="EPL1"/>
    <property type="match status" value="1"/>
</dbReference>
<dbReference type="PANTHER" id="PTHR14898">
    <property type="entry name" value="ENHANCER OF POLYCOMB"/>
    <property type="match status" value="1"/>
</dbReference>
<feature type="domain" description="Enhancer of polycomb C-terminal" evidence="9">
    <location>
        <begin position="582"/>
        <end position="805"/>
    </location>
</feature>
<dbReference type="GO" id="GO:0005634">
    <property type="term" value="C:nucleus"/>
    <property type="evidence" value="ECO:0007669"/>
    <property type="project" value="UniProtKB-SubCell"/>
</dbReference>
<feature type="region of interest" description="Disordered" evidence="8">
    <location>
        <begin position="318"/>
        <end position="354"/>
    </location>
</feature>
<feature type="compositionally biased region" description="Low complexity" evidence="8">
    <location>
        <begin position="340"/>
        <end position="354"/>
    </location>
</feature>
<evidence type="ECO:0000256" key="1">
    <source>
        <dbReference type="ARBA" id="ARBA00004123"/>
    </source>
</evidence>
<evidence type="ECO:0000256" key="4">
    <source>
        <dbReference type="ARBA" id="ARBA00023015"/>
    </source>
</evidence>
<dbReference type="Proteomes" id="UP000694383">
    <property type="component" value="Unplaced"/>
</dbReference>
<evidence type="ECO:0000259" key="9">
    <source>
        <dbReference type="Pfam" id="PF06752"/>
    </source>
</evidence>
<feature type="region of interest" description="Disordered" evidence="8">
    <location>
        <begin position="667"/>
        <end position="690"/>
    </location>
</feature>
<evidence type="ECO:0000256" key="6">
    <source>
        <dbReference type="ARBA" id="ARBA00023242"/>
    </source>
</evidence>
<dbReference type="GO" id="GO:0006357">
    <property type="term" value="P:regulation of transcription by RNA polymerase II"/>
    <property type="evidence" value="ECO:0007669"/>
    <property type="project" value="InterPro"/>
</dbReference>
<dbReference type="Ensembl" id="ENSOSIT00000022077.1">
    <property type="protein sequence ID" value="ENSOSIP00000020922.1"/>
    <property type="gene ID" value="ENSOSIG00000011051.1"/>
</dbReference>
<evidence type="ECO:0000256" key="8">
    <source>
        <dbReference type="SAM" id="MobiDB-lite"/>
    </source>
</evidence>
<keyword evidence="4 7" id="KW-0805">Transcription regulation</keyword>
<name>A0A8C7XZE6_9TELE</name>
<evidence type="ECO:0000313" key="11">
    <source>
        <dbReference type="Ensembl" id="ENSOSIP00000020922.1"/>
    </source>
</evidence>
<feature type="compositionally biased region" description="Low complexity" evidence="8">
    <location>
        <begin position="487"/>
        <end position="515"/>
    </location>
</feature>
<keyword evidence="12" id="KW-1185">Reference proteome</keyword>
<feature type="region of interest" description="Disordered" evidence="8">
    <location>
        <begin position="695"/>
        <end position="714"/>
    </location>
</feature>
<feature type="region of interest" description="Disordered" evidence="8">
    <location>
        <begin position="782"/>
        <end position="805"/>
    </location>
</feature>
<evidence type="ECO:0000256" key="7">
    <source>
        <dbReference type="RuleBase" id="RU361124"/>
    </source>
</evidence>
<reference evidence="11" key="1">
    <citation type="submission" date="2025-08" db="UniProtKB">
        <authorList>
            <consortium name="Ensembl"/>
        </authorList>
    </citation>
    <scope>IDENTIFICATION</scope>
</reference>
<dbReference type="GeneTree" id="ENSGT00940000155003"/>
<protein>
    <recommendedName>
        <fullName evidence="7">Enhancer of polycomb homolog</fullName>
    </recommendedName>
</protein>
<keyword evidence="5 7" id="KW-0804">Transcription</keyword>
<dbReference type="GO" id="GO:0035267">
    <property type="term" value="C:NuA4 histone acetyltransferase complex"/>
    <property type="evidence" value="ECO:0007669"/>
    <property type="project" value="InterPro"/>
</dbReference>
<feature type="region of interest" description="Disordered" evidence="8">
    <location>
        <begin position="479"/>
        <end position="515"/>
    </location>
</feature>
<evidence type="ECO:0000256" key="2">
    <source>
        <dbReference type="ARBA" id="ARBA00008035"/>
    </source>
</evidence>
<evidence type="ECO:0000256" key="3">
    <source>
        <dbReference type="ARBA" id="ARBA00022853"/>
    </source>
</evidence>
<evidence type="ECO:0000313" key="12">
    <source>
        <dbReference type="Proteomes" id="UP000694383"/>
    </source>
</evidence>
<gene>
    <name evidence="11" type="primary">EPC1</name>
</gene>
<dbReference type="GO" id="GO:0006325">
    <property type="term" value="P:chromatin organization"/>
    <property type="evidence" value="ECO:0007669"/>
    <property type="project" value="UniProtKB-KW"/>
</dbReference>